<evidence type="ECO:0000313" key="2">
    <source>
        <dbReference type="Proteomes" id="UP001054837"/>
    </source>
</evidence>
<sequence length="119" mass="12929">MEHFSFSLRKKNRLLSLFTVTGESLPTGFYTPLSPQVGHCHFSEHLEETGGKGKKGETRPAAIAQLSSANKKEQTIPILATADETIHFSADFKSGGAIERGKKMAGFQNNGSSSILFEN</sequence>
<keyword evidence="2" id="KW-1185">Reference proteome</keyword>
<name>A0AAV4NY13_9ARAC</name>
<evidence type="ECO:0000313" key="1">
    <source>
        <dbReference type="EMBL" id="GIX89777.1"/>
    </source>
</evidence>
<proteinExistence type="predicted"/>
<gene>
    <name evidence="1" type="ORF">CDAR_245361</name>
</gene>
<dbReference type="AlphaFoldDB" id="A0AAV4NY13"/>
<comment type="caution">
    <text evidence="1">The sequence shown here is derived from an EMBL/GenBank/DDBJ whole genome shotgun (WGS) entry which is preliminary data.</text>
</comment>
<organism evidence="1 2">
    <name type="scientific">Caerostris darwini</name>
    <dbReference type="NCBI Taxonomy" id="1538125"/>
    <lineage>
        <taxon>Eukaryota</taxon>
        <taxon>Metazoa</taxon>
        <taxon>Ecdysozoa</taxon>
        <taxon>Arthropoda</taxon>
        <taxon>Chelicerata</taxon>
        <taxon>Arachnida</taxon>
        <taxon>Araneae</taxon>
        <taxon>Araneomorphae</taxon>
        <taxon>Entelegynae</taxon>
        <taxon>Araneoidea</taxon>
        <taxon>Araneidae</taxon>
        <taxon>Caerostris</taxon>
    </lineage>
</organism>
<dbReference type="EMBL" id="BPLQ01002197">
    <property type="protein sequence ID" value="GIX89777.1"/>
    <property type="molecule type" value="Genomic_DNA"/>
</dbReference>
<accession>A0AAV4NY13</accession>
<dbReference type="Proteomes" id="UP001054837">
    <property type="component" value="Unassembled WGS sequence"/>
</dbReference>
<protein>
    <submittedName>
        <fullName evidence="1">Uncharacterized protein</fullName>
    </submittedName>
</protein>
<reference evidence="1 2" key="1">
    <citation type="submission" date="2021-06" db="EMBL/GenBank/DDBJ databases">
        <title>Caerostris darwini draft genome.</title>
        <authorList>
            <person name="Kono N."/>
            <person name="Arakawa K."/>
        </authorList>
    </citation>
    <scope>NUCLEOTIDE SEQUENCE [LARGE SCALE GENOMIC DNA]</scope>
</reference>